<protein>
    <submittedName>
        <fullName evidence="2">Uncharacterized protein</fullName>
    </submittedName>
</protein>
<feature type="compositionally biased region" description="Low complexity" evidence="1">
    <location>
        <begin position="20"/>
        <end position="40"/>
    </location>
</feature>
<gene>
    <name evidence="2" type="ORF">M427DRAFT_32148</name>
</gene>
<evidence type="ECO:0000313" key="2">
    <source>
        <dbReference type="EMBL" id="KXS15727.1"/>
    </source>
</evidence>
<sequence length="93" mass="10007">MRCARFGSWCVWLTLPRSVKPTAHPSPHSSKTPHSTSQLTPLPPSTSSPLPKSNPWDSDNDDPGKKAVPLSPESKSEGKIYTCGVRESGHEGA</sequence>
<proteinExistence type="predicted"/>
<accession>A0A139AG08</accession>
<feature type="region of interest" description="Disordered" evidence="1">
    <location>
        <begin position="19"/>
        <end position="93"/>
    </location>
</feature>
<keyword evidence="3" id="KW-1185">Reference proteome</keyword>
<dbReference type="Proteomes" id="UP000070544">
    <property type="component" value="Unassembled WGS sequence"/>
</dbReference>
<organism evidence="2 3">
    <name type="scientific">Gonapodya prolifera (strain JEL478)</name>
    <name type="common">Monoblepharis prolifera</name>
    <dbReference type="NCBI Taxonomy" id="1344416"/>
    <lineage>
        <taxon>Eukaryota</taxon>
        <taxon>Fungi</taxon>
        <taxon>Fungi incertae sedis</taxon>
        <taxon>Chytridiomycota</taxon>
        <taxon>Chytridiomycota incertae sedis</taxon>
        <taxon>Monoblepharidomycetes</taxon>
        <taxon>Monoblepharidales</taxon>
        <taxon>Gonapodyaceae</taxon>
        <taxon>Gonapodya</taxon>
    </lineage>
</organism>
<evidence type="ECO:0000256" key="1">
    <source>
        <dbReference type="SAM" id="MobiDB-lite"/>
    </source>
</evidence>
<dbReference type="AlphaFoldDB" id="A0A139AG08"/>
<reference evidence="2 3" key="1">
    <citation type="journal article" date="2015" name="Genome Biol. Evol.">
        <title>Phylogenomic analyses indicate that early fungi evolved digesting cell walls of algal ancestors of land plants.</title>
        <authorList>
            <person name="Chang Y."/>
            <person name="Wang S."/>
            <person name="Sekimoto S."/>
            <person name="Aerts A.L."/>
            <person name="Choi C."/>
            <person name="Clum A."/>
            <person name="LaButti K.M."/>
            <person name="Lindquist E.A."/>
            <person name="Yee Ngan C."/>
            <person name="Ohm R.A."/>
            <person name="Salamov A.A."/>
            <person name="Grigoriev I.V."/>
            <person name="Spatafora J.W."/>
            <person name="Berbee M.L."/>
        </authorList>
    </citation>
    <scope>NUCLEOTIDE SEQUENCE [LARGE SCALE GENOMIC DNA]</scope>
    <source>
        <strain evidence="2 3">JEL478</strain>
    </source>
</reference>
<dbReference type="EMBL" id="KQ965760">
    <property type="protein sequence ID" value="KXS15727.1"/>
    <property type="molecule type" value="Genomic_DNA"/>
</dbReference>
<evidence type="ECO:0000313" key="3">
    <source>
        <dbReference type="Proteomes" id="UP000070544"/>
    </source>
</evidence>
<name>A0A139AG08_GONPJ</name>